<dbReference type="Gene3D" id="2.120.10.30">
    <property type="entry name" value="TolB, C-terminal domain"/>
    <property type="match status" value="2"/>
</dbReference>
<evidence type="ECO:0000256" key="4">
    <source>
        <dbReference type="ARBA" id="ARBA00032284"/>
    </source>
</evidence>
<dbReference type="Proteomes" id="UP000319478">
    <property type="component" value="Unassembled WGS sequence"/>
</dbReference>
<dbReference type="PANTHER" id="PTHR11731">
    <property type="entry name" value="PROTEASE FAMILY S9B,C DIPEPTIDYL-PEPTIDASE IV-RELATED"/>
    <property type="match status" value="1"/>
</dbReference>
<comment type="function">
    <text evidence="6">This enzyme catalyzes the hydrolysis of the N-terminal peptide bond of an N-acetylated peptide to generate an N-acetylated amino acid and a peptide with a free N-terminus. It preferentially cleaves off Ac-Ala, Ac-Met and Ac-Ser. Also, involved in the degradation of oxidized and glycated proteins.</text>
</comment>
<evidence type="ECO:0000256" key="5">
    <source>
        <dbReference type="ARBA" id="ARBA00032596"/>
    </source>
</evidence>
<comment type="caution">
    <text evidence="10">The sequence shown here is derived from an EMBL/GenBank/DDBJ whole genome shotgun (WGS) entry which is preliminary data.</text>
</comment>
<evidence type="ECO:0000313" key="10">
    <source>
        <dbReference type="EMBL" id="GEC64446.1"/>
    </source>
</evidence>
<keyword evidence="1" id="KW-0645">Protease</keyword>
<sequence>MPHISLLLRRTGLGLLGGVLLASSALAAPPGSISPGSIPPGAAAPDDTSQGDNALAKRLSALLAMPYANGLAGAAQAPRIAWVERRAGVRNIMISDHGQAPRRVTHYTTDDGTDLWGLTLTPDGRNLAYVEGGDPEYPNDAPPNAGQATFAGKETVHLIGPSGRDSVMGEGHSPAFSPDGAFLAFSRGGTLMVGHTGGVPTAAFTTPGSITALRWAPDGRHVAVEIDRGSHGVIALWDVGAKATVLTFIPPALSNDRQPVFSPDGKSVAFMRTQDPILGTDPAKGRFWSVHVYDLASGHEHTVWTAPAGKGSRFAAPEGSVPYWSADGRLLFPWEGSGWMRICALPMTMAGPGGQDTPECLTPDGAEVSAYQVSQDGKNLLYTSNTGDLDQWRAWSRPVAGTGAAIALTPGNDEISTLVTAGNDIAVMATGVTQTAHPVVLQNGQAVTPVTPMLPSGVSFVTPQSVRFHSADGIDLHGQLFIPPDDTARRHPALLFVHGGPERQMLPAFNAMGYYSNAYLMNQTLASQGYVVLSVNYRSGSGYGEAFRNAPGIGRAGASEYRDVQAAAAYLQKRDDVDAHRIGIWGGSWGGYLTGLALARNSDIFAAGVDFHGVHDMTEPDHPGLSPQQNRDAHDMEWRSSPIADIQRWRAPVLLVHGDDDRNVEFEQSTLLARMLTAQGVPYEDHIFPGERHAFLRTQDWLQGYLWMDHFFDRTLQKTSSPPE</sequence>
<evidence type="ECO:0000256" key="8">
    <source>
        <dbReference type="SAM" id="SignalP"/>
    </source>
</evidence>
<dbReference type="EMBL" id="BJNN01000121">
    <property type="protein sequence ID" value="GEC64446.1"/>
    <property type="molecule type" value="Genomic_DNA"/>
</dbReference>
<dbReference type="Pfam" id="PF07676">
    <property type="entry name" value="PD40"/>
    <property type="match status" value="2"/>
</dbReference>
<dbReference type="PANTHER" id="PTHR11731:SF193">
    <property type="entry name" value="DIPEPTIDYL PEPTIDASE 9"/>
    <property type="match status" value="1"/>
</dbReference>
<dbReference type="InterPro" id="IPR050278">
    <property type="entry name" value="Serine_Prot_S9B/DPPIV"/>
</dbReference>
<dbReference type="PROSITE" id="PS00708">
    <property type="entry name" value="PRO_ENDOPEP_SER"/>
    <property type="match status" value="1"/>
</dbReference>
<name>A0ABQ0SGS0_NOVHA</name>
<accession>A0ABQ0SGS0</accession>
<dbReference type="InterPro" id="IPR029058">
    <property type="entry name" value="AB_hydrolase_fold"/>
</dbReference>
<dbReference type="SUPFAM" id="SSF82171">
    <property type="entry name" value="DPP6 N-terminal domain-like"/>
    <property type="match status" value="1"/>
</dbReference>
<dbReference type="Pfam" id="PF00326">
    <property type="entry name" value="Peptidase_S9"/>
    <property type="match status" value="1"/>
</dbReference>
<reference evidence="10 11" key="1">
    <citation type="submission" date="2019-06" db="EMBL/GenBank/DDBJ databases">
        <title>Whole genome shotgun sequence of Komagataeibacter hansenii NBRC 14820.</title>
        <authorList>
            <person name="Hosoyama A."/>
            <person name="Uohara A."/>
            <person name="Ohji S."/>
            <person name="Ichikawa N."/>
        </authorList>
    </citation>
    <scope>NUCLEOTIDE SEQUENCE [LARGE SCALE GENOMIC DNA]</scope>
    <source>
        <strain evidence="10 11">NBRC 14820</strain>
    </source>
</reference>
<feature type="chain" id="PRO_5045751558" description="Acyl-peptide hydrolase" evidence="8">
    <location>
        <begin position="28"/>
        <end position="724"/>
    </location>
</feature>
<keyword evidence="2" id="KW-0378">Hydrolase</keyword>
<evidence type="ECO:0000256" key="3">
    <source>
        <dbReference type="ARBA" id="ARBA00022990"/>
    </source>
</evidence>
<protein>
    <recommendedName>
        <fullName evidence="5">Acyl-peptide hydrolase</fullName>
    </recommendedName>
    <alternativeName>
        <fullName evidence="4">Acylaminoacyl-peptidase</fullName>
    </alternativeName>
</protein>
<gene>
    <name evidence="10" type="ORF">GHA01_22950</name>
</gene>
<dbReference type="InterPro" id="IPR002471">
    <property type="entry name" value="Pept_S9_AS"/>
</dbReference>
<feature type="region of interest" description="Disordered" evidence="7">
    <location>
        <begin position="32"/>
        <end position="51"/>
    </location>
</feature>
<dbReference type="InterPro" id="IPR011659">
    <property type="entry name" value="WD40"/>
</dbReference>
<feature type="compositionally biased region" description="Low complexity" evidence="7">
    <location>
        <begin position="32"/>
        <end position="45"/>
    </location>
</feature>
<keyword evidence="3" id="KW-0007">Acetylation</keyword>
<dbReference type="Gene3D" id="3.40.50.1820">
    <property type="entry name" value="alpha/beta hydrolase"/>
    <property type="match status" value="1"/>
</dbReference>
<evidence type="ECO:0000313" key="11">
    <source>
        <dbReference type="Proteomes" id="UP000319478"/>
    </source>
</evidence>
<dbReference type="InterPro" id="IPR011042">
    <property type="entry name" value="6-blade_b-propeller_TolB-like"/>
</dbReference>
<proteinExistence type="predicted"/>
<feature type="signal peptide" evidence="8">
    <location>
        <begin position="1"/>
        <end position="27"/>
    </location>
</feature>
<keyword evidence="8" id="KW-0732">Signal</keyword>
<evidence type="ECO:0000256" key="7">
    <source>
        <dbReference type="SAM" id="MobiDB-lite"/>
    </source>
</evidence>
<evidence type="ECO:0000259" key="9">
    <source>
        <dbReference type="Pfam" id="PF00326"/>
    </source>
</evidence>
<dbReference type="SUPFAM" id="SSF53474">
    <property type="entry name" value="alpha/beta-Hydrolases"/>
    <property type="match status" value="1"/>
</dbReference>
<feature type="domain" description="Peptidase S9 prolyl oligopeptidase catalytic" evidence="9">
    <location>
        <begin position="523"/>
        <end position="718"/>
    </location>
</feature>
<evidence type="ECO:0000256" key="2">
    <source>
        <dbReference type="ARBA" id="ARBA00022801"/>
    </source>
</evidence>
<organism evidence="10 11">
    <name type="scientific">Novacetimonas hansenii</name>
    <name type="common">Komagataeibacter hansenii</name>
    <dbReference type="NCBI Taxonomy" id="436"/>
    <lineage>
        <taxon>Bacteria</taxon>
        <taxon>Pseudomonadati</taxon>
        <taxon>Pseudomonadota</taxon>
        <taxon>Alphaproteobacteria</taxon>
        <taxon>Acetobacterales</taxon>
        <taxon>Acetobacteraceae</taxon>
        <taxon>Novacetimonas</taxon>
    </lineage>
</organism>
<dbReference type="RefSeq" id="WP_141312890.1">
    <property type="nucleotide sequence ID" value="NZ_BJNN01000121.1"/>
</dbReference>
<keyword evidence="11" id="KW-1185">Reference proteome</keyword>
<evidence type="ECO:0000256" key="1">
    <source>
        <dbReference type="ARBA" id="ARBA00022670"/>
    </source>
</evidence>
<evidence type="ECO:0000256" key="6">
    <source>
        <dbReference type="ARBA" id="ARBA00045885"/>
    </source>
</evidence>
<dbReference type="InterPro" id="IPR001375">
    <property type="entry name" value="Peptidase_S9_cat"/>
</dbReference>